<dbReference type="NCBIfam" id="TIGR00229">
    <property type="entry name" value="sensory_box"/>
    <property type="match status" value="1"/>
</dbReference>
<proteinExistence type="predicted"/>
<dbReference type="PANTHER" id="PTHR45138">
    <property type="entry name" value="REGULATORY COMPONENTS OF SENSORY TRANSDUCTION SYSTEM"/>
    <property type="match status" value="1"/>
</dbReference>
<dbReference type="Pfam" id="PF08448">
    <property type="entry name" value="PAS_4"/>
    <property type="match status" value="1"/>
</dbReference>
<dbReference type="InterPro" id="IPR046342">
    <property type="entry name" value="CBS_dom_sf"/>
</dbReference>
<evidence type="ECO:0000259" key="3">
    <source>
        <dbReference type="PROSITE" id="PS50887"/>
    </source>
</evidence>
<dbReference type="SUPFAM" id="SSF55073">
    <property type="entry name" value="Nucleotide cyclase"/>
    <property type="match status" value="1"/>
</dbReference>
<dbReference type="InterPro" id="IPR000014">
    <property type="entry name" value="PAS"/>
</dbReference>
<feature type="compositionally biased region" description="Polar residues" evidence="1">
    <location>
        <begin position="169"/>
        <end position="181"/>
    </location>
</feature>
<evidence type="ECO:0000313" key="5">
    <source>
        <dbReference type="Proteomes" id="UP001525890"/>
    </source>
</evidence>
<evidence type="ECO:0000256" key="1">
    <source>
        <dbReference type="SAM" id="MobiDB-lite"/>
    </source>
</evidence>
<dbReference type="Proteomes" id="UP001525890">
    <property type="component" value="Unassembled WGS sequence"/>
</dbReference>
<dbReference type="Gene3D" id="3.10.580.10">
    <property type="entry name" value="CBS-domain"/>
    <property type="match status" value="1"/>
</dbReference>
<dbReference type="InterPro" id="IPR003018">
    <property type="entry name" value="GAF"/>
</dbReference>
<dbReference type="Gene3D" id="3.30.450.40">
    <property type="match status" value="1"/>
</dbReference>
<dbReference type="SUPFAM" id="SSF54631">
    <property type="entry name" value="CBS-domain pair"/>
    <property type="match status" value="1"/>
</dbReference>
<dbReference type="SUPFAM" id="SSF55781">
    <property type="entry name" value="GAF domain-like"/>
    <property type="match status" value="1"/>
</dbReference>
<dbReference type="InterPro" id="IPR035965">
    <property type="entry name" value="PAS-like_dom_sf"/>
</dbReference>
<dbReference type="InterPro" id="IPR000160">
    <property type="entry name" value="GGDEF_dom"/>
</dbReference>
<gene>
    <name evidence="4" type="ORF">NG799_28405</name>
</gene>
<dbReference type="SMART" id="SM00065">
    <property type="entry name" value="GAF"/>
    <property type="match status" value="1"/>
</dbReference>
<dbReference type="SMART" id="SM00267">
    <property type="entry name" value="GGDEF"/>
    <property type="match status" value="1"/>
</dbReference>
<dbReference type="InterPro" id="IPR050469">
    <property type="entry name" value="Diguanylate_Cyclase"/>
</dbReference>
<evidence type="ECO:0000313" key="4">
    <source>
        <dbReference type="EMBL" id="MCT7970243.1"/>
    </source>
</evidence>
<feature type="region of interest" description="Disordered" evidence="1">
    <location>
        <begin position="41"/>
        <end position="60"/>
    </location>
</feature>
<keyword evidence="4" id="KW-0548">Nucleotidyltransferase</keyword>
<dbReference type="InterPro" id="IPR029016">
    <property type="entry name" value="GAF-like_dom_sf"/>
</dbReference>
<sequence length="863" mass="97062">MLEANRLLCSFDIESAIDRNVQIVSADTPLIEAIALMSNQGRSPEGTVPPSQPTAESFPGQEGAEPCLFIVDEHKGISLLTPRNIAEYLATQKSFKKTTVAAVMQKCLIAIKESDCRDIKIILNWFQQGIYYLPILGDSSYKIVGFLTPSRLMQRFYVSQSSQFIDNSIQAKHQESGESTPQPRPKKNWISTFNPLSKSRLICYKKRPQERQGHRIKIIPYIKGVSQETFPKKLRESVNKKALINNSLSGIFDPLLASVDLINYSEISSQKEADLLLVLAAINDLILIIEPREKAIKVAPIHPALVRSEENSQLISQIREFFFNGSQSETFLGPIRQSLQTQTPIQFDYLLTLGNEEKRFTASISPLSNHSVIWVARDMTEHHQIVQALQHSESLLAGVLNSSLDGIMAFKAIRNCEGTIIDFQWLTINPTAEKIVGRGREEVLGKYLLQEMPGNLETGLFDRYVEVVKTNQTLELEFYYDHEGIQAWFKMMAVKLDDGFTVTFRNITEDKQAEATLQQANDKLIRWVEELKQRNREMALLGEMNELLQACETLEEAYKAIGIKLPQLFPSCCGGLAAIDSFKNRVETVATWGKLPGSKPWFAPHECWALRRGRSHRVDNSPFSLFCDHFHPHPSPVESLCIPMMAQGEICGLLYLISSHPGRLSEGKQQLARTVSEQIALALANIKLRETLHTQSIRDSLTGLFNRRYLEETLERELQRAHRQDQSLGVVMIDIDHFKHFNDSFGHDAGDAVLRQVGELLMKNIRGSDIACRYGGEELTLILPDATLSETYRRAEQIREAIKNLVLEHRGELLGIITASLGIACFPTAGVTGDDLIRAADMALYRAKALGRDRVVTAGSYPI</sequence>
<evidence type="ECO:0000259" key="2">
    <source>
        <dbReference type="PROSITE" id="PS50112"/>
    </source>
</evidence>
<dbReference type="Gene3D" id="3.30.450.20">
    <property type="entry name" value="PAS domain"/>
    <property type="match status" value="2"/>
</dbReference>
<organism evidence="4 5">
    <name type="scientific">Laspinema palackyanum D2a</name>
    <dbReference type="NCBI Taxonomy" id="2953684"/>
    <lineage>
        <taxon>Bacteria</taxon>
        <taxon>Bacillati</taxon>
        <taxon>Cyanobacteriota</taxon>
        <taxon>Cyanophyceae</taxon>
        <taxon>Oscillatoriophycideae</taxon>
        <taxon>Oscillatoriales</taxon>
        <taxon>Laspinemataceae</taxon>
        <taxon>Laspinema</taxon>
        <taxon>Laspinema palackyanum</taxon>
    </lineage>
</organism>
<dbReference type="SUPFAM" id="SSF55785">
    <property type="entry name" value="PYP-like sensor domain (PAS domain)"/>
    <property type="match status" value="1"/>
</dbReference>
<protein>
    <submittedName>
        <fullName evidence="4">Diguanylate cyclase</fullName>
        <ecNumber evidence="4">2.7.7.65</ecNumber>
    </submittedName>
</protein>
<dbReference type="CDD" id="cd01949">
    <property type="entry name" value="GGDEF"/>
    <property type="match status" value="1"/>
</dbReference>
<dbReference type="PANTHER" id="PTHR45138:SF9">
    <property type="entry name" value="DIGUANYLATE CYCLASE DGCM-RELATED"/>
    <property type="match status" value="1"/>
</dbReference>
<dbReference type="PROSITE" id="PS50112">
    <property type="entry name" value="PAS"/>
    <property type="match status" value="1"/>
</dbReference>
<dbReference type="CDD" id="cd00130">
    <property type="entry name" value="PAS"/>
    <property type="match status" value="1"/>
</dbReference>
<dbReference type="Gene3D" id="3.30.70.270">
    <property type="match status" value="1"/>
</dbReference>
<dbReference type="InterPro" id="IPR013656">
    <property type="entry name" value="PAS_4"/>
</dbReference>
<dbReference type="Pfam" id="PF01590">
    <property type="entry name" value="GAF"/>
    <property type="match status" value="1"/>
</dbReference>
<name>A0ABT2MZR6_9CYAN</name>
<dbReference type="NCBIfam" id="TIGR00254">
    <property type="entry name" value="GGDEF"/>
    <property type="match status" value="1"/>
</dbReference>
<dbReference type="PROSITE" id="PS50887">
    <property type="entry name" value="GGDEF"/>
    <property type="match status" value="1"/>
</dbReference>
<feature type="domain" description="GGDEF" evidence="3">
    <location>
        <begin position="726"/>
        <end position="860"/>
    </location>
</feature>
<keyword evidence="4" id="KW-0808">Transferase</keyword>
<dbReference type="RefSeq" id="WP_368009666.1">
    <property type="nucleotide sequence ID" value="NZ_JAMXFF010000083.1"/>
</dbReference>
<reference evidence="4 5" key="1">
    <citation type="journal article" date="2022" name="Front. Microbiol.">
        <title>High genomic differentiation and limited gene flow indicate recent cryptic speciation within the genus Laspinema (cyanobacteria).</title>
        <authorList>
            <person name="Stanojkovic A."/>
            <person name="Skoupy S."/>
            <person name="Skaloud P."/>
            <person name="Dvorak P."/>
        </authorList>
    </citation>
    <scope>NUCLEOTIDE SEQUENCE [LARGE SCALE GENOMIC DNA]</scope>
    <source>
        <strain evidence="4 5">D2a</strain>
    </source>
</reference>
<dbReference type="EC" id="2.7.7.65" evidence="4"/>
<feature type="region of interest" description="Disordered" evidence="1">
    <location>
        <begin position="169"/>
        <end position="189"/>
    </location>
</feature>
<dbReference type="Pfam" id="PF00990">
    <property type="entry name" value="GGDEF"/>
    <property type="match status" value="1"/>
</dbReference>
<dbReference type="InterPro" id="IPR043128">
    <property type="entry name" value="Rev_trsase/Diguanyl_cyclase"/>
</dbReference>
<dbReference type="InterPro" id="IPR029787">
    <property type="entry name" value="Nucleotide_cyclase"/>
</dbReference>
<dbReference type="EMBL" id="JAMXFF010000083">
    <property type="protein sequence ID" value="MCT7970243.1"/>
    <property type="molecule type" value="Genomic_DNA"/>
</dbReference>
<accession>A0ABT2MZR6</accession>
<keyword evidence="5" id="KW-1185">Reference proteome</keyword>
<comment type="caution">
    <text evidence="4">The sequence shown here is derived from an EMBL/GenBank/DDBJ whole genome shotgun (WGS) entry which is preliminary data.</text>
</comment>
<dbReference type="GO" id="GO:0052621">
    <property type="term" value="F:diguanylate cyclase activity"/>
    <property type="evidence" value="ECO:0007669"/>
    <property type="project" value="UniProtKB-EC"/>
</dbReference>
<feature type="domain" description="PAS" evidence="2">
    <location>
        <begin position="428"/>
        <end position="452"/>
    </location>
</feature>